<protein>
    <recommendedName>
        <fullName evidence="6">NAD(P)-binding protein</fullName>
    </recommendedName>
</protein>
<comment type="similarity">
    <text evidence="1 3">Belongs to the short-chain dehydrogenases/reductases (SDR) family.</text>
</comment>
<dbReference type="InterPro" id="IPR036291">
    <property type="entry name" value="NAD(P)-bd_dom_sf"/>
</dbReference>
<proteinExistence type="inferred from homology"/>
<dbReference type="SUPFAM" id="SSF51735">
    <property type="entry name" value="NAD(P)-binding Rossmann-fold domains"/>
    <property type="match status" value="1"/>
</dbReference>
<evidence type="ECO:0000313" key="5">
    <source>
        <dbReference type="Proteomes" id="UP001595075"/>
    </source>
</evidence>
<evidence type="ECO:0000313" key="4">
    <source>
        <dbReference type="EMBL" id="KAL2061429.1"/>
    </source>
</evidence>
<gene>
    <name evidence="4" type="ORF">VTL71DRAFT_7702</name>
</gene>
<dbReference type="PRINTS" id="PR00081">
    <property type="entry name" value="GDHRDH"/>
</dbReference>
<reference evidence="4 5" key="1">
    <citation type="journal article" date="2024" name="Commun. Biol.">
        <title>Comparative genomic analysis of thermophilic fungi reveals convergent evolutionary adaptations and gene losses.</title>
        <authorList>
            <person name="Steindorff A.S."/>
            <person name="Aguilar-Pontes M.V."/>
            <person name="Robinson A.J."/>
            <person name="Andreopoulos B."/>
            <person name="LaButti K."/>
            <person name="Kuo A."/>
            <person name="Mondo S."/>
            <person name="Riley R."/>
            <person name="Otillar R."/>
            <person name="Haridas S."/>
            <person name="Lipzen A."/>
            <person name="Grimwood J."/>
            <person name="Schmutz J."/>
            <person name="Clum A."/>
            <person name="Reid I.D."/>
            <person name="Moisan M.C."/>
            <person name="Butler G."/>
            <person name="Nguyen T.T.M."/>
            <person name="Dewar K."/>
            <person name="Conant G."/>
            <person name="Drula E."/>
            <person name="Henrissat B."/>
            <person name="Hansel C."/>
            <person name="Singer S."/>
            <person name="Hutchinson M.I."/>
            <person name="de Vries R.P."/>
            <person name="Natvig D.O."/>
            <person name="Powell A.J."/>
            <person name="Tsang A."/>
            <person name="Grigoriev I.V."/>
        </authorList>
    </citation>
    <scope>NUCLEOTIDE SEQUENCE [LARGE SCALE GENOMIC DNA]</scope>
    <source>
        <strain evidence="4 5">CBS 494.80</strain>
    </source>
</reference>
<dbReference type="CDD" id="cd05233">
    <property type="entry name" value="SDR_c"/>
    <property type="match status" value="1"/>
</dbReference>
<accession>A0ABR4BWI1</accession>
<dbReference type="Pfam" id="PF00106">
    <property type="entry name" value="adh_short"/>
    <property type="match status" value="1"/>
</dbReference>
<dbReference type="PANTHER" id="PTHR42760">
    <property type="entry name" value="SHORT-CHAIN DEHYDROGENASES/REDUCTASES FAMILY MEMBER"/>
    <property type="match status" value="1"/>
</dbReference>
<comment type="caution">
    <text evidence="4">The sequence shown here is derived from an EMBL/GenBank/DDBJ whole genome shotgun (WGS) entry which is preliminary data.</text>
</comment>
<evidence type="ECO:0000256" key="2">
    <source>
        <dbReference type="ARBA" id="ARBA00023002"/>
    </source>
</evidence>
<sequence length="284" mass="30989">MDLAQLPDDFFVTSSQFTKTVYRDEYPELDVTQDSFSQKGKVVIITGASQGLGRKAFAASFAKAAKDVQKINPNTTVLARSVDIRDENAVRELYTYINLEFGTADVLVNNAGSGKSVLPIKDIDISGFWYDFEVNVKGTLLMTQEFLKLVGDTKPATIMNITSAAAISIIPATSSYSLSKLVQVQMQRFVAAENPNIVAVSLHPGTVLTAITFPAFVKFSKDTFELAGGVAVWLASKQAEFMNGRYMGVNWSVGELVERQDEIIAKGQLLVELQGTFGEAQFGK</sequence>
<dbReference type="Gene3D" id="3.40.50.720">
    <property type="entry name" value="NAD(P)-binding Rossmann-like Domain"/>
    <property type="match status" value="1"/>
</dbReference>
<organism evidence="4 5">
    <name type="scientific">Oculimacula yallundae</name>
    <dbReference type="NCBI Taxonomy" id="86028"/>
    <lineage>
        <taxon>Eukaryota</taxon>
        <taxon>Fungi</taxon>
        <taxon>Dikarya</taxon>
        <taxon>Ascomycota</taxon>
        <taxon>Pezizomycotina</taxon>
        <taxon>Leotiomycetes</taxon>
        <taxon>Helotiales</taxon>
        <taxon>Ploettnerulaceae</taxon>
        <taxon>Oculimacula</taxon>
    </lineage>
</organism>
<evidence type="ECO:0008006" key="6">
    <source>
        <dbReference type="Google" id="ProtNLM"/>
    </source>
</evidence>
<dbReference type="PRINTS" id="PR00080">
    <property type="entry name" value="SDRFAMILY"/>
</dbReference>
<evidence type="ECO:0000256" key="1">
    <source>
        <dbReference type="ARBA" id="ARBA00006484"/>
    </source>
</evidence>
<keyword evidence="2" id="KW-0560">Oxidoreductase</keyword>
<evidence type="ECO:0000256" key="3">
    <source>
        <dbReference type="RuleBase" id="RU000363"/>
    </source>
</evidence>
<name>A0ABR4BWI1_9HELO</name>
<dbReference type="InterPro" id="IPR002347">
    <property type="entry name" value="SDR_fam"/>
</dbReference>
<keyword evidence="5" id="KW-1185">Reference proteome</keyword>
<dbReference type="EMBL" id="JAZHXI010000019">
    <property type="protein sequence ID" value="KAL2061429.1"/>
    <property type="molecule type" value="Genomic_DNA"/>
</dbReference>
<dbReference type="PANTHER" id="PTHR42760:SF37">
    <property type="entry name" value="CLAVALDEHYDE DEHYDROGENASE"/>
    <property type="match status" value="1"/>
</dbReference>
<dbReference type="Proteomes" id="UP001595075">
    <property type="component" value="Unassembled WGS sequence"/>
</dbReference>